<dbReference type="EMBL" id="CAXHTA020000005">
    <property type="protein sequence ID" value="CAL5221818.1"/>
    <property type="molecule type" value="Genomic_DNA"/>
</dbReference>
<organism evidence="3 4">
    <name type="scientific">Coccomyxa viridis</name>
    <dbReference type="NCBI Taxonomy" id="1274662"/>
    <lineage>
        <taxon>Eukaryota</taxon>
        <taxon>Viridiplantae</taxon>
        <taxon>Chlorophyta</taxon>
        <taxon>core chlorophytes</taxon>
        <taxon>Trebouxiophyceae</taxon>
        <taxon>Trebouxiophyceae incertae sedis</taxon>
        <taxon>Coccomyxaceae</taxon>
        <taxon>Coccomyxa</taxon>
    </lineage>
</organism>
<dbReference type="InterPro" id="IPR053183">
    <property type="entry name" value="ASL1"/>
</dbReference>
<gene>
    <name evidence="3" type="primary">g4074</name>
    <name evidence="3" type="ORF">VP750_LOCUS3477</name>
</gene>
<name>A0ABP1FUE6_9CHLO</name>
<feature type="domain" description="Asl1-like glycosyl hydrolase catalytic" evidence="2">
    <location>
        <begin position="430"/>
        <end position="656"/>
    </location>
</feature>
<evidence type="ECO:0000313" key="4">
    <source>
        <dbReference type="Proteomes" id="UP001497392"/>
    </source>
</evidence>
<dbReference type="PANTHER" id="PTHR34154">
    <property type="entry name" value="ALKALI-SENSITIVE LINKAGE PROTEIN 1"/>
    <property type="match status" value="1"/>
</dbReference>
<dbReference type="SUPFAM" id="SSF51445">
    <property type="entry name" value="(Trans)glycosidases"/>
    <property type="match status" value="2"/>
</dbReference>
<feature type="compositionally biased region" description="Low complexity" evidence="1">
    <location>
        <begin position="310"/>
        <end position="320"/>
    </location>
</feature>
<accession>A0ABP1FUE6</accession>
<dbReference type="Proteomes" id="UP001497392">
    <property type="component" value="Unassembled WGS sequence"/>
</dbReference>
<feature type="domain" description="Asl1-like glycosyl hydrolase catalytic" evidence="2">
    <location>
        <begin position="55"/>
        <end position="279"/>
    </location>
</feature>
<dbReference type="Gene3D" id="3.20.20.80">
    <property type="entry name" value="Glycosidases"/>
    <property type="match status" value="2"/>
</dbReference>
<evidence type="ECO:0000259" key="2">
    <source>
        <dbReference type="Pfam" id="PF11790"/>
    </source>
</evidence>
<dbReference type="PANTHER" id="PTHR34154:SF3">
    <property type="entry name" value="ALKALI-SENSITIVE LINKAGE PROTEIN 1"/>
    <property type="match status" value="1"/>
</dbReference>
<feature type="compositionally biased region" description="Pro residues" evidence="1">
    <location>
        <begin position="287"/>
        <end position="309"/>
    </location>
</feature>
<feature type="compositionally biased region" description="Pro residues" evidence="1">
    <location>
        <begin position="321"/>
        <end position="382"/>
    </location>
</feature>
<feature type="compositionally biased region" description="Low complexity" evidence="1">
    <location>
        <begin position="399"/>
        <end position="408"/>
    </location>
</feature>
<dbReference type="InterPro" id="IPR024655">
    <property type="entry name" value="Asl1_glyco_hydro_catalytic"/>
</dbReference>
<comment type="caution">
    <text evidence="3">The sequence shown here is derived from an EMBL/GenBank/DDBJ whole genome shotgun (WGS) entry which is preliminary data.</text>
</comment>
<dbReference type="Pfam" id="PF11790">
    <property type="entry name" value="Glyco_hydro_cc"/>
    <property type="match status" value="2"/>
</dbReference>
<proteinExistence type="predicted"/>
<reference evidence="3 4" key="1">
    <citation type="submission" date="2024-06" db="EMBL/GenBank/DDBJ databases">
        <authorList>
            <person name="Kraege A."/>
            <person name="Thomma B."/>
        </authorList>
    </citation>
    <scope>NUCLEOTIDE SEQUENCE [LARGE SCALE GENOMIC DNA]</scope>
</reference>
<feature type="region of interest" description="Disordered" evidence="1">
    <location>
        <begin position="282"/>
        <end position="410"/>
    </location>
</feature>
<evidence type="ECO:0000313" key="3">
    <source>
        <dbReference type="EMBL" id="CAL5221818.1"/>
    </source>
</evidence>
<evidence type="ECO:0000256" key="1">
    <source>
        <dbReference type="SAM" id="MobiDB-lite"/>
    </source>
</evidence>
<sequence length="659" mass="69542">MQNWKPGSRLDFMATQEAPMLTHCFEVMQSSAEYTSVTSSSKKGAGVWYFSGSTNAISNARVGWVYDWTSTPYGQRLSIPSGVEFVPQVWGAKDVFYNNLNACKQVGNALLGFHEPELSSGASMSVQTAVSLWYQLQTTGLPLGSPAVASNAATPGSWLDQFMSQVQSKGLRVDFIALHWSGSNFDTSTAVSQLQQYIQDVHARYQRPIWLTQISLGDFGTNEFPTDAQLTSFINAAVPMLEATPYVARYAWFALPPYKALGLSVGSSDGALTPIGRAYAGAGAAPPAAPTPSLPAATPPPVTPPPATPAPVTTPSATPAPSTPPPATTARVPPPPTTPAPLTPPPATTVRVTPPPATPAPVTPPPATPAPITPPPATPSRTPPSTTKAPAGPPPSTATPPTTQSATAVAHAKKGVGTWSFTGEATALRDVNVAWVYDWGVSAGAQGLTIPSGVEFVPMIRDASDVTSSSLAAAKASGKTLLGFNEPNLDTQGNVTVEQAISFWPQLQATGMRLGSPAVSAGAEASWLGPFMAQAAQLNYTVDFIAIHWYSANFGNATAEVQALVEFLQSVYNVWQKPVWLTELCQVNFGATTSLTRFPSYDQQLAFMSAAIPALDTLPFLERYAWYALFPDQLFSNNTAALYDDSGNPTPTGTLYATL</sequence>
<dbReference type="InterPro" id="IPR017853">
    <property type="entry name" value="GH"/>
</dbReference>
<protein>
    <submittedName>
        <fullName evidence="3">G4074 protein</fullName>
    </submittedName>
</protein>
<keyword evidence="4" id="KW-1185">Reference proteome</keyword>